<evidence type="ECO:0000313" key="14">
    <source>
        <dbReference type="EMBL" id="KMZ07351.1"/>
    </source>
</evidence>
<evidence type="ECO:0000256" key="11">
    <source>
        <dbReference type="ARBA" id="ARBA00023196"/>
    </source>
</evidence>
<evidence type="ECO:0000256" key="5">
    <source>
        <dbReference type="ARBA" id="ARBA00022741"/>
    </source>
</evidence>
<evidence type="ECO:0000256" key="6">
    <source>
        <dbReference type="ARBA" id="ARBA00022781"/>
    </source>
</evidence>
<keyword evidence="6" id="KW-0375">Hydrogen ion transport</keyword>
<keyword evidence="9" id="KW-0406">Ion transport</keyword>
<gene>
    <name evidence="14" type="primary">Dsim\GD28990</name>
    <name evidence="14" type="ORF">Dsimw501_GD28990</name>
</gene>
<dbReference type="InterPro" id="IPR004100">
    <property type="entry name" value="ATPase_F1/V1/A1_a/bsu_N"/>
</dbReference>
<keyword evidence="10" id="KW-0472">Membrane</keyword>
<evidence type="ECO:0000256" key="1">
    <source>
        <dbReference type="ARBA" id="ARBA00004370"/>
    </source>
</evidence>
<dbReference type="OrthoDB" id="14523at2759"/>
<dbReference type="InterPro" id="IPR036121">
    <property type="entry name" value="ATPase_F1/V1/A1_a/bsu_N_sf"/>
</dbReference>
<keyword evidence="8" id="KW-1278">Translocase</keyword>
<reference evidence="14" key="3">
    <citation type="submission" date="2015-04" db="EMBL/GenBank/DDBJ databases">
        <authorList>
            <consortium name="FlyBase"/>
        </authorList>
    </citation>
    <scope>NUCLEOTIDE SEQUENCE</scope>
    <source>
        <strain evidence="14">W501</strain>
    </source>
</reference>
<dbReference type="KEGG" id="dsi:Dsimw501_GD28990"/>
<comment type="subcellular location">
    <subcellularLocation>
        <location evidence="1">Membrane</location>
    </subcellularLocation>
</comment>
<dbReference type="FunFam" id="2.40.10.170:FF:000004">
    <property type="entry name" value="ATP synthase subunit beta"/>
    <property type="match status" value="1"/>
</dbReference>
<dbReference type="InterPro" id="IPR050053">
    <property type="entry name" value="ATPase_alpha/beta_chains"/>
</dbReference>
<evidence type="ECO:0000256" key="4">
    <source>
        <dbReference type="ARBA" id="ARBA00022448"/>
    </source>
</evidence>
<keyword evidence="11" id="KW-0139">CF(1)</keyword>
<sequence length="131" mass="13755">MFALRAASKADKNLLPFLGQLSRSHAAKAAKAAAAANGKIVAVIGAVVDVQFDDNLPPILNALEVDNRSPRLVLEVAQHLGENTVRTIAMDGPIGTELGLVRGQKVLDTGYPIRIPVGAETLGRIINVIGK</sequence>
<accession>A0A0J9USS8</accession>
<dbReference type="Proteomes" id="UP000035880">
    <property type="component" value="Chromosome 4"/>
</dbReference>
<name>A0A0J9USS8_DROSI</name>
<dbReference type="EC" id="7.1.2.2" evidence="3"/>
<dbReference type="GO" id="GO:0005739">
    <property type="term" value="C:mitochondrion"/>
    <property type="evidence" value="ECO:0007669"/>
    <property type="project" value="GOC"/>
</dbReference>
<dbReference type="GO" id="GO:0045259">
    <property type="term" value="C:proton-transporting ATP synthase complex"/>
    <property type="evidence" value="ECO:0007669"/>
    <property type="project" value="UniProtKB-KW"/>
</dbReference>
<protein>
    <recommendedName>
        <fullName evidence="3">H(+)-transporting two-sector ATPase</fullName>
        <ecNumber evidence="3">7.1.2.2</ecNumber>
    </recommendedName>
</protein>
<evidence type="ECO:0000256" key="10">
    <source>
        <dbReference type="ARBA" id="ARBA00023136"/>
    </source>
</evidence>
<dbReference type="Gene3D" id="2.40.10.170">
    <property type="match status" value="1"/>
</dbReference>
<dbReference type="Bgee" id="FBgn0270280">
    <property type="expression patterns" value="Expressed in adult organism and 3 other cell types or tissues"/>
</dbReference>
<evidence type="ECO:0000256" key="8">
    <source>
        <dbReference type="ARBA" id="ARBA00022967"/>
    </source>
</evidence>
<dbReference type="GO" id="GO:0046933">
    <property type="term" value="F:proton-transporting ATP synthase activity, rotational mechanism"/>
    <property type="evidence" value="ECO:0007669"/>
    <property type="project" value="TreeGrafter"/>
</dbReference>
<dbReference type="PANTHER" id="PTHR15184">
    <property type="entry name" value="ATP SYNTHASE"/>
    <property type="match status" value="1"/>
</dbReference>
<keyword evidence="4" id="KW-0813">Transport</keyword>
<evidence type="ECO:0000259" key="13">
    <source>
        <dbReference type="Pfam" id="PF02874"/>
    </source>
</evidence>
<dbReference type="Pfam" id="PF02874">
    <property type="entry name" value="ATP-synt_ab_N"/>
    <property type="match status" value="1"/>
</dbReference>
<comment type="similarity">
    <text evidence="2">Belongs to the ATPase alpha/beta chains family.</text>
</comment>
<reference evidence="14" key="2">
    <citation type="submission" date="2014-06" db="EMBL/GenBank/DDBJ databases">
        <authorList>
            <person name="Hu T."/>
            <person name="Eisen M.B."/>
            <person name="Thornton K.R."/>
            <person name="Andolfatto P."/>
        </authorList>
    </citation>
    <scope>NUCLEOTIDE SEQUENCE</scope>
    <source>
        <strain evidence="14">W501</strain>
    </source>
</reference>
<proteinExistence type="inferred from homology"/>
<evidence type="ECO:0000256" key="3">
    <source>
        <dbReference type="ARBA" id="ARBA00012473"/>
    </source>
</evidence>
<evidence type="ECO:0000256" key="12">
    <source>
        <dbReference type="ARBA" id="ARBA00023310"/>
    </source>
</evidence>
<dbReference type="CDD" id="cd18115">
    <property type="entry name" value="ATP-synt_F1_beta_N"/>
    <property type="match status" value="1"/>
</dbReference>
<dbReference type="SUPFAM" id="SSF50615">
    <property type="entry name" value="N-terminal domain of alpha and beta subunits of F1 ATP synthase"/>
    <property type="match status" value="1"/>
</dbReference>
<organism evidence="14">
    <name type="scientific">Drosophila simulans</name>
    <name type="common">Fruit fly</name>
    <dbReference type="NCBI Taxonomy" id="7240"/>
    <lineage>
        <taxon>Eukaryota</taxon>
        <taxon>Metazoa</taxon>
        <taxon>Ecdysozoa</taxon>
        <taxon>Arthropoda</taxon>
        <taxon>Hexapoda</taxon>
        <taxon>Insecta</taxon>
        <taxon>Pterygota</taxon>
        <taxon>Neoptera</taxon>
        <taxon>Endopterygota</taxon>
        <taxon>Diptera</taxon>
        <taxon>Brachycera</taxon>
        <taxon>Muscomorpha</taxon>
        <taxon>Ephydroidea</taxon>
        <taxon>Drosophilidae</taxon>
        <taxon>Drosophila</taxon>
        <taxon>Sophophora</taxon>
    </lineage>
</organism>
<evidence type="ECO:0000256" key="2">
    <source>
        <dbReference type="ARBA" id="ARBA00008936"/>
    </source>
</evidence>
<evidence type="ECO:0000256" key="9">
    <source>
        <dbReference type="ARBA" id="ARBA00023065"/>
    </source>
</evidence>
<dbReference type="AlphaFoldDB" id="A0A0J9USS8"/>
<keyword evidence="5" id="KW-0547">Nucleotide-binding</keyword>
<dbReference type="EMBL" id="CM002916">
    <property type="protein sequence ID" value="KMZ07351.1"/>
    <property type="molecule type" value="Genomic_DNA"/>
</dbReference>
<keyword evidence="12" id="KW-0066">ATP synthesis</keyword>
<reference evidence="14" key="1">
    <citation type="journal article" date="2013" name="Genome Res.">
        <title>A second-generation assembly of the Drosophila simulans genome provides new insights into patterns of lineage-specific divergence.</title>
        <authorList>
            <person name="Hu T.T."/>
            <person name="Eisen M.B."/>
            <person name="Thornton K.R."/>
            <person name="Andolfatto P."/>
        </authorList>
    </citation>
    <scope>NUCLEOTIDE SEQUENCE [LARGE SCALE GENOMIC DNA]</scope>
    <source>
        <strain evidence="14">W501</strain>
    </source>
</reference>
<dbReference type="PANTHER" id="PTHR15184:SF71">
    <property type="entry name" value="ATP SYNTHASE SUBUNIT BETA, MITOCHONDRIAL"/>
    <property type="match status" value="1"/>
</dbReference>
<evidence type="ECO:0000256" key="7">
    <source>
        <dbReference type="ARBA" id="ARBA00022840"/>
    </source>
</evidence>
<feature type="domain" description="ATPase F1/V1/A1 complex alpha/beta subunit N-terminal" evidence="13">
    <location>
        <begin position="40"/>
        <end position="110"/>
    </location>
</feature>
<dbReference type="GO" id="GO:0042776">
    <property type="term" value="P:proton motive force-driven mitochondrial ATP synthesis"/>
    <property type="evidence" value="ECO:0007669"/>
    <property type="project" value="TreeGrafter"/>
</dbReference>
<keyword evidence="7" id="KW-0067">ATP-binding</keyword>
<dbReference type="GO" id="GO:0005524">
    <property type="term" value="F:ATP binding"/>
    <property type="evidence" value="ECO:0007669"/>
    <property type="project" value="UniProtKB-KW"/>
</dbReference>